<dbReference type="EMBL" id="LR796715">
    <property type="protein sequence ID" value="CAB4161506.1"/>
    <property type="molecule type" value="Genomic_DNA"/>
</dbReference>
<accession>A0A6J5NVC6</accession>
<sequence length="97" mass="10673">MELNEHLAKAREIAAEANKGNTNSSKNNRLWADTLKRALLQADGNKIRAIAEALIEKAASGDVSAIRELGDRVDGKPTQQIDQTTEHSGEVTYTWKK</sequence>
<reference evidence="2" key="1">
    <citation type="submission" date="2020-04" db="EMBL/GenBank/DDBJ databases">
        <authorList>
            <person name="Chiriac C."/>
            <person name="Salcher M."/>
            <person name="Ghai R."/>
            <person name="Kavagutti S V."/>
        </authorList>
    </citation>
    <scope>NUCLEOTIDE SEQUENCE</scope>
</reference>
<evidence type="ECO:0000256" key="1">
    <source>
        <dbReference type="SAM" id="MobiDB-lite"/>
    </source>
</evidence>
<gene>
    <name evidence="2" type="ORF">UFOVP770_54</name>
</gene>
<feature type="region of interest" description="Disordered" evidence="1">
    <location>
        <begin position="75"/>
        <end position="97"/>
    </location>
</feature>
<organism evidence="2">
    <name type="scientific">uncultured Caudovirales phage</name>
    <dbReference type="NCBI Taxonomy" id="2100421"/>
    <lineage>
        <taxon>Viruses</taxon>
        <taxon>Duplodnaviria</taxon>
        <taxon>Heunggongvirae</taxon>
        <taxon>Uroviricota</taxon>
        <taxon>Caudoviricetes</taxon>
        <taxon>Peduoviridae</taxon>
        <taxon>Maltschvirus</taxon>
        <taxon>Maltschvirus maltsch</taxon>
    </lineage>
</organism>
<proteinExistence type="predicted"/>
<name>A0A6J5NVC6_9CAUD</name>
<protein>
    <submittedName>
        <fullName evidence="2">Uncharacterized protein</fullName>
    </submittedName>
</protein>
<evidence type="ECO:0000313" key="2">
    <source>
        <dbReference type="EMBL" id="CAB4161506.1"/>
    </source>
</evidence>